<name>A0A494XV34_9BURK</name>
<evidence type="ECO:0000313" key="8">
    <source>
        <dbReference type="Proteomes" id="UP000270342"/>
    </source>
</evidence>
<dbReference type="OrthoDB" id="9801699at2"/>
<protein>
    <submittedName>
        <fullName evidence="7">L-2-hydroxyglutarate oxidase</fullName>
    </submittedName>
</protein>
<dbReference type="EMBL" id="RBZU01000006">
    <property type="protein sequence ID" value="RKP53573.1"/>
    <property type="molecule type" value="Genomic_DNA"/>
</dbReference>
<keyword evidence="4" id="KW-0560">Oxidoreductase</keyword>
<dbReference type="InterPro" id="IPR036188">
    <property type="entry name" value="FAD/NAD-bd_sf"/>
</dbReference>
<dbReference type="Gene3D" id="3.50.50.60">
    <property type="entry name" value="FAD/NAD(P)-binding domain"/>
    <property type="match status" value="1"/>
</dbReference>
<dbReference type="RefSeq" id="WP_121087648.1">
    <property type="nucleotide sequence ID" value="NZ_RBZU01000006.1"/>
</dbReference>
<evidence type="ECO:0000256" key="3">
    <source>
        <dbReference type="ARBA" id="ARBA00022827"/>
    </source>
</evidence>
<evidence type="ECO:0000256" key="2">
    <source>
        <dbReference type="ARBA" id="ARBA00022630"/>
    </source>
</evidence>
<evidence type="ECO:0000256" key="1">
    <source>
        <dbReference type="ARBA" id="ARBA00001974"/>
    </source>
</evidence>
<reference evidence="7 8" key="1">
    <citation type="submission" date="2018-10" db="EMBL/GenBank/DDBJ databases">
        <title>Robbsia sp. DHC34, isolated from soil.</title>
        <authorList>
            <person name="Gao Z.-H."/>
            <person name="Qiu L.-H."/>
        </authorList>
    </citation>
    <scope>NUCLEOTIDE SEQUENCE [LARGE SCALE GENOMIC DNA]</scope>
    <source>
        <strain evidence="7 8">DHC34</strain>
    </source>
</reference>
<gene>
    <name evidence="7" type="ORF">D7S86_14935</name>
</gene>
<feature type="domain" description="FAD dependent oxidoreductase" evidence="6">
    <location>
        <begin position="4"/>
        <end position="391"/>
    </location>
</feature>
<dbReference type="Proteomes" id="UP000270342">
    <property type="component" value="Unassembled WGS sequence"/>
</dbReference>
<dbReference type="GO" id="GO:0047545">
    <property type="term" value="F:(S)-2-hydroxyglutarate dehydrogenase activity"/>
    <property type="evidence" value="ECO:0007669"/>
    <property type="project" value="TreeGrafter"/>
</dbReference>
<sequence length="395" mass="42790">MKYDVCVIGGGIVGLATALAVQARRPHASVLVLEKEPRLAAHQTGHNSGVIHSGIYYKPGSLKARLCLEGASAVKRFCDENGVPYDTCGKLIVATNARESSRMDDLLERARINGVHADRLTKAELAAEEPAVDGEGAILVHDTAIVDYKRVCTAIGEKLQRNGATIEMGVSVTGIREKGTHVEVDTPGAAFTADKLIACAGLQSDRIARLAGLEIEHRIIPFRGEYFKLPASKNDIVKRLVYPVPDPALPFLGIHVTKTMGGGQTVGPNAVLGTAREGYAKHAVNLRDLFDLSVFPGFWRLLVRYRASAFHELVNSLWKRGYLDECRKYCPSLSLDDLLPMGAGIRAQAVRRDGSMIDDFLFLQTPRMLHVCNAPSPAATSSLPIGRMIAEQCLG</sequence>
<dbReference type="PANTHER" id="PTHR43104:SF2">
    <property type="entry name" value="L-2-HYDROXYGLUTARATE DEHYDROGENASE, MITOCHONDRIAL"/>
    <property type="match status" value="1"/>
</dbReference>
<comment type="caution">
    <text evidence="7">The sequence shown here is derived from an EMBL/GenBank/DDBJ whole genome shotgun (WGS) entry which is preliminary data.</text>
</comment>
<comment type="cofactor">
    <cofactor evidence="1">
        <name>FAD</name>
        <dbReference type="ChEBI" id="CHEBI:57692"/>
    </cofactor>
</comment>
<keyword evidence="3" id="KW-0274">FAD</keyword>
<evidence type="ECO:0000313" key="7">
    <source>
        <dbReference type="EMBL" id="RKP53573.1"/>
    </source>
</evidence>
<dbReference type="PANTHER" id="PTHR43104">
    <property type="entry name" value="L-2-HYDROXYGLUTARATE DEHYDROGENASE, MITOCHONDRIAL"/>
    <property type="match status" value="1"/>
</dbReference>
<dbReference type="SUPFAM" id="SSF51905">
    <property type="entry name" value="FAD/NAD(P)-binding domain"/>
    <property type="match status" value="1"/>
</dbReference>
<keyword evidence="8" id="KW-1185">Reference proteome</keyword>
<dbReference type="NCBIfam" id="NF008726">
    <property type="entry name" value="PRK11728.1"/>
    <property type="match status" value="1"/>
</dbReference>
<dbReference type="GO" id="GO:0005737">
    <property type="term" value="C:cytoplasm"/>
    <property type="evidence" value="ECO:0007669"/>
    <property type="project" value="TreeGrafter"/>
</dbReference>
<dbReference type="Gene3D" id="3.30.9.10">
    <property type="entry name" value="D-Amino Acid Oxidase, subunit A, domain 2"/>
    <property type="match status" value="1"/>
</dbReference>
<evidence type="ECO:0000256" key="4">
    <source>
        <dbReference type="ARBA" id="ARBA00023002"/>
    </source>
</evidence>
<dbReference type="InterPro" id="IPR006076">
    <property type="entry name" value="FAD-dep_OxRdtase"/>
</dbReference>
<accession>A0A494XV34</accession>
<comment type="similarity">
    <text evidence="5">Belongs to the L2HGDH family.</text>
</comment>
<evidence type="ECO:0000259" key="6">
    <source>
        <dbReference type="Pfam" id="PF01266"/>
    </source>
</evidence>
<dbReference type="AlphaFoldDB" id="A0A494XV34"/>
<proteinExistence type="inferred from homology"/>
<evidence type="ECO:0000256" key="5">
    <source>
        <dbReference type="ARBA" id="ARBA00037941"/>
    </source>
</evidence>
<organism evidence="7 8">
    <name type="scientific">Pararobbsia silviterrae</name>
    <dbReference type="NCBI Taxonomy" id="1792498"/>
    <lineage>
        <taxon>Bacteria</taxon>
        <taxon>Pseudomonadati</taxon>
        <taxon>Pseudomonadota</taxon>
        <taxon>Betaproteobacteria</taxon>
        <taxon>Burkholderiales</taxon>
        <taxon>Burkholderiaceae</taxon>
        <taxon>Pararobbsia</taxon>
    </lineage>
</organism>
<keyword evidence="2" id="KW-0285">Flavoprotein</keyword>
<dbReference type="Pfam" id="PF01266">
    <property type="entry name" value="DAO"/>
    <property type="match status" value="1"/>
</dbReference>